<proteinExistence type="predicted"/>
<gene>
    <name evidence="1" type="ORF">KH315_09955</name>
</gene>
<dbReference type="Gene3D" id="3.10.450.40">
    <property type="match status" value="1"/>
</dbReference>
<evidence type="ECO:0000313" key="2">
    <source>
        <dbReference type="Proteomes" id="UP000811365"/>
    </source>
</evidence>
<sequence length="108" mass="12158">MSDDMETMTLGGFDVEIEPSGKTEELDIYNCLLTLYGSKEGEQALDREFGLNMECLSLPAEAAQAMLTAEIIRKTKKYEPRAEVLEVEYETSHSQQGRIRPKVVVQIV</sequence>
<dbReference type="RefSeq" id="WP_156060157.1">
    <property type="nucleotide sequence ID" value="NZ_CABVEJ010000001.1"/>
</dbReference>
<dbReference type="AlphaFoldDB" id="A0A9E1GLC8"/>
<accession>A0A9E1GLC8</accession>
<name>A0A9E1GLC8_9FIRM</name>
<comment type="caution">
    <text evidence="1">The sequence shown here is derived from an EMBL/GenBank/DDBJ whole genome shotgun (WGS) entry which is preliminary data.</text>
</comment>
<dbReference type="EMBL" id="JAGZYH010000036">
    <property type="protein sequence ID" value="MBS6622466.1"/>
    <property type="molecule type" value="Genomic_DNA"/>
</dbReference>
<dbReference type="SUPFAM" id="SSF160719">
    <property type="entry name" value="gpW/gp25-like"/>
    <property type="match status" value="1"/>
</dbReference>
<reference evidence="1" key="1">
    <citation type="submission" date="2021-02" db="EMBL/GenBank/DDBJ databases">
        <title>Infant gut strain persistence is associated with maternal origin, phylogeny, and functional potential including surface adhesion and iron acquisition.</title>
        <authorList>
            <person name="Lou Y.C."/>
        </authorList>
    </citation>
    <scope>NUCLEOTIDE SEQUENCE</scope>
    <source>
        <strain evidence="1">L2_039_000G1_dasL2_039_000G1_maxbin2.maxbin.077</strain>
    </source>
</reference>
<organism evidence="1 2">
    <name type="scientific">Faecalibacterium prausnitzii</name>
    <dbReference type="NCBI Taxonomy" id="853"/>
    <lineage>
        <taxon>Bacteria</taxon>
        <taxon>Bacillati</taxon>
        <taxon>Bacillota</taxon>
        <taxon>Clostridia</taxon>
        <taxon>Eubacteriales</taxon>
        <taxon>Oscillospiraceae</taxon>
        <taxon>Faecalibacterium</taxon>
    </lineage>
</organism>
<protein>
    <submittedName>
        <fullName evidence="1">Lysozyme</fullName>
    </submittedName>
</protein>
<dbReference type="Proteomes" id="UP000811365">
    <property type="component" value="Unassembled WGS sequence"/>
</dbReference>
<evidence type="ECO:0000313" key="1">
    <source>
        <dbReference type="EMBL" id="MBS6622466.1"/>
    </source>
</evidence>